<reference evidence="2" key="1">
    <citation type="submission" date="2022-11" db="UniProtKB">
        <authorList>
            <consortium name="WormBaseParasite"/>
        </authorList>
    </citation>
    <scope>IDENTIFICATION</scope>
</reference>
<proteinExistence type="predicted"/>
<dbReference type="WBParaSite" id="ACRNAN_scaffold19288.g22397.t1">
    <property type="protein sequence ID" value="ACRNAN_scaffold19288.g22397.t1"/>
    <property type="gene ID" value="ACRNAN_scaffold19288.g22397"/>
</dbReference>
<protein>
    <submittedName>
        <fullName evidence="2">Uncharacterized protein</fullName>
    </submittedName>
</protein>
<organism evidence="1 2">
    <name type="scientific">Acrobeloides nanus</name>
    <dbReference type="NCBI Taxonomy" id="290746"/>
    <lineage>
        <taxon>Eukaryota</taxon>
        <taxon>Metazoa</taxon>
        <taxon>Ecdysozoa</taxon>
        <taxon>Nematoda</taxon>
        <taxon>Chromadorea</taxon>
        <taxon>Rhabditida</taxon>
        <taxon>Tylenchina</taxon>
        <taxon>Cephalobomorpha</taxon>
        <taxon>Cephaloboidea</taxon>
        <taxon>Cephalobidae</taxon>
        <taxon>Acrobeloides</taxon>
    </lineage>
</organism>
<keyword evidence="1" id="KW-1185">Reference proteome</keyword>
<dbReference type="Proteomes" id="UP000887540">
    <property type="component" value="Unplaced"/>
</dbReference>
<name>A0A914D7B4_9BILA</name>
<evidence type="ECO:0000313" key="2">
    <source>
        <dbReference type="WBParaSite" id="ACRNAN_scaffold19288.g22397.t1"/>
    </source>
</evidence>
<sequence length="33" mass="3679">NSQVHFANALPKKDPVTPMNIQNLPRRIVVPLA</sequence>
<accession>A0A914D7B4</accession>
<dbReference type="AlphaFoldDB" id="A0A914D7B4"/>
<evidence type="ECO:0000313" key="1">
    <source>
        <dbReference type="Proteomes" id="UP000887540"/>
    </source>
</evidence>